<proteinExistence type="predicted"/>
<dbReference type="Proteomes" id="UP000291084">
    <property type="component" value="Chromosome 2"/>
</dbReference>
<organism evidence="1 2">
    <name type="scientific">Vigna angularis var. angularis</name>
    <dbReference type="NCBI Taxonomy" id="157739"/>
    <lineage>
        <taxon>Eukaryota</taxon>
        <taxon>Viridiplantae</taxon>
        <taxon>Streptophyta</taxon>
        <taxon>Embryophyta</taxon>
        <taxon>Tracheophyta</taxon>
        <taxon>Spermatophyta</taxon>
        <taxon>Magnoliopsida</taxon>
        <taxon>eudicotyledons</taxon>
        <taxon>Gunneridae</taxon>
        <taxon>Pentapetalae</taxon>
        <taxon>rosids</taxon>
        <taxon>fabids</taxon>
        <taxon>Fabales</taxon>
        <taxon>Fabaceae</taxon>
        <taxon>Papilionoideae</taxon>
        <taxon>50 kb inversion clade</taxon>
        <taxon>NPAAA clade</taxon>
        <taxon>indigoferoid/millettioid clade</taxon>
        <taxon>Phaseoleae</taxon>
        <taxon>Vigna</taxon>
    </lineage>
</organism>
<feature type="non-terminal residue" evidence="1">
    <location>
        <position position="1"/>
    </location>
</feature>
<evidence type="ECO:0000313" key="1">
    <source>
        <dbReference type="EMBL" id="BAT78845.1"/>
    </source>
</evidence>
<accession>A0A0S3REC6</accession>
<protein>
    <submittedName>
        <fullName evidence="1">Uncharacterized protein</fullName>
    </submittedName>
</protein>
<keyword evidence="2" id="KW-1185">Reference proteome</keyword>
<dbReference type="AlphaFoldDB" id="A0A0S3REC6"/>
<name>A0A0S3REC6_PHAAN</name>
<sequence>NNVCSSLKCFTPFLLVSSSRFQGPKRSPITQYTMSNFVFPPKNILHQISNQIRKVGIQRECKSRANLNNSSSKGVMLRQNRE</sequence>
<evidence type="ECO:0000313" key="2">
    <source>
        <dbReference type="Proteomes" id="UP000291084"/>
    </source>
</evidence>
<reference evidence="1 2" key="1">
    <citation type="journal article" date="2015" name="Sci. Rep.">
        <title>The power of single molecule real-time sequencing technology in the de novo assembly of a eukaryotic genome.</title>
        <authorList>
            <person name="Sakai H."/>
            <person name="Naito K."/>
            <person name="Ogiso-Tanaka E."/>
            <person name="Takahashi Y."/>
            <person name="Iseki K."/>
            <person name="Muto C."/>
            <person name="Satou K."/>
            <person name="Teruya K."/>
            <person name="Shiroma A."/>
            <person name="Shimoji M."/>
            <person name="Hirano T."/>
            <person name="Itoh T."/>
            <person name="Kaga A."/>
            <person name="Tomooka N."/>
        </authorList>
    </citation>
    <scope>NUCLEOTIDE SEQUENCE [LARGE SCALE GENOMIC DNA]</scope>
    <source>
        <strain evidence="2">cv. Shumari</strain>
    </source>
</reference>
<gene>
    <name evidence="1" type="primary">Vigan.02G159000</name>
    <name evidence="1" type="ORF">VIGAN_02159000</name>
</gene>
<dbReference type="EMBL" id="AP015035">
    <property type="protein sequence ID" value="BAT78845.1"/>
    <property type="molecule type" value="Genomic_DNA"/>
</dbReference>